<organism evidence="4 5">
    <name type="scientific">Pseudobacteriovorax antillogorgiicola</name>
    <dbReference type="NCBI Taxonomy" id="1513793"/>
    <lineage>
        <taxon>Bacteria</taxon>
        <taxon>Pseudomonadati</taxon>
        <taxon>Bdellovibrionota</taxon>
        <taxon>Oligoflexia</taxon>
        <taxon>Oligoflexales</taxon>
        <taxon>Pseudobacteriovoracaceae</taxon>
        <taxon>Pseudobacteriovorax</taxon>
    </lineage>
</organism>
<gene>
    <name evidence="4" type="ORF">SAMN06296036_114172</name>
</gene>
<keyword evidence="1" id="KW-0175">Coiled coil</keyword>
<feature type="region of interest" description="Disordered" evidence="2">
    <location>
        <begin position="601"/>
        <end position="654"/>
    </location>
</feature>
<dbReference type="AlphaFoldDB" id="A0A1Y6CCV6"/>
<dbReference type="STRING" id="1513793.SAMN06296036_114172"/>
<keyword evidence="3" id="KW-0812">Transmembrane</keyword>
<sequence>MDPLLVRHLKRINAIRFSRESISFLIRAVRSVLFSLILMTVWASLDPRNQDAQLLVGFISLVTFLGLSLRWQNQRIGADETLKSLEINYPKVDVSAFSLRTEQRCNVAWTQNLKRSQNDFFRENARILAFKASTLILPTMLWILVSQISPGAVSTAIYSMKKVVAQLNQGTKLYVIEGQAKEADPNEYILSTSQVAEFDLLEQNRVEIRVVTSQGEKPYVVVQPKNSDLKQTFRLTPIKSEDAREAQWVHSITFNVQDDSELFVSSVSGTTPAARINVKRLPVPRVALKPTRPLQDPWPDEKPLSLEIDVEAENPLQLVRLLIRSEGQTHEELVSNVLADDKKDLNTKYSLLLESYVQRDMATIEIVAEAIDRHLPNPLIGRSQPLIVRTASAYGRYRETLNTLRQVKEVMDQARSTDAKELDQQAAELMAKANNQAEESPFFDGLDRHTLRMLQSEVDNLAQELDSDRLLQTSEELNRFLFEHETLDDRERDRDFFVAARSLSRLVEKPKAERPLDVGTVTDRLKSFLKEREQRWQVRTKYLDNQAIPPQWQEVSQGSFQKAMDRVAQQAQNDKGTQKALQELSQTVADYRQWIEGLEKAEDASRQKDERKRQKGLADGRKILRELQKRQSKISSGLDRAATKNEGELSDQWGSLRMDQNANIKQTGSLEAQLRSLSPQASDRIKAALEAMKLTVQAGNEDAFIQAETSSDMAGRLLRQADNAARKSQRQQQRRGRRRRVTSDQYYGSSVAGGDVEIRREYEVNRRYREDVLEEVRRARNVEGRDKQLLENYLRKVIR</sequence>
<keyword evidence="5" id="KW-1185">Reference proteome</keyword>
<dbReference type="Proteomes" id="UP000192907">
    <property type="component" value="Unassembled WGS sequence"/>
</dbReference>
<feature type="coiled-coil region" evidence="1">
    <location>
        <begin position="419"/>
        <end position="471"/>
    </location>
</feature>
<feature type="transmembrane region" description="Helical" evidence="3">
    <location>
        <begin position="21"/>
        <end position="42"/>
    </location>
</feature>
<evidence type="ECO:0000313" key="5">
    <source>
        <dbReference type="Proteomes" id="UP000192907"/>
    </source>
</evidence>
<dbReference type="OrthoDB" id="9981917at2"/>
<keyword evidence="3" id="KW-0472">Membrane</keyword>
<feature type="compositionally biased region" description="Basic and acidic residues" evidence="2">
    <location>
        <begin position="601"/>
        <end position="629"/>
    </location>
</feature>
<evidence type="ECO:0000256" key="2">
    <source>
        <dbReference type="SAM" id="MobiDB-lite"/>
    </source>
</evidence>
<accession>A0A1Y6CCV6</accession>
<feature type="transmembrane region" description="Helical" evidence="3">
    <location>
        <begin position="125"/>
        <end position="145"/>
    </location>
</feature>
<feature type="compositionally biased region" description="Polar residues" evidence="2">
    <location>
        <begin position="569"/>
        <end position="580"/>
    </location>
</feature>
<dbReference type="RefSeq" id="WP_132321290.1">
    <property type="nucleotide sequence ID" value="NZ_FWZT01000014.1"/>
</dbReference>
<proteinExistence type="predicted"/>
<keyword evidence="3" id="KW-1133">Transmembrane helix</keyword>
<feature type="transmembrane region" description="Helical" evidence="3">
    <location>
        <begin position="54"/>
        <end position="71"/>
    </location>
</feature>
<feature type="compositionally biased region" description="Basic residues" evidence="2">
    <location>
        <begin position="727"/>
        <end position="740"/>
    </location>
</feature>
<evidence type="ECO:0000313" key="4">
    <source>
        <dbReference type="EMBL" id="SMF47974.1"/>
    </source>
</evidence>
<evidence type="ECO:0000256" key="1">
    <source>
        <dbReference type="SAM" id="Coils"/>
    </source>
</evidence>
<protein>
    <submittedName>
        <fullName evidence="4">Uncharacterized protein</fullName>
    </submittedName>
</protein>
<evidence type="ECO:0000256" key="3">
    <source>
        <dbReference type="SAM" id="Phobius"/>
    </source>
</evidence>
<feature type="region of interest" description="Disordered" evidence="2">
    <location>
        <begin position="721"/>
        <end position="749"/>
    </location>
</feature>
<dbReference type="EMBL" id="FWZT01000014">
    <property type="protein sequence ID" value="SMF47974.1"/>
    <property type="molecule type" value="Genomic_DNA"/>
</dbReference>
<reference evidence="5" key="1">
    <citation type="submission" date="2017-04" db="EMBL/GenBank/DDBJ databases">
        <authorList>
            <person name="Varghese N."/>
            <person name="Submissions S."/>
        </authorList>
    </citation>
    <scope>NUCLEOTIDE SEQUENCE [LARGE SCALE GENOMIC DNA]</scope>
    <source>
        <strain evidence="5">RKEM611</strain>
    </source>
</reference>
<name>A0A1Y6CCV6_9BACT</name>
<feature type="region of interest" description="Disordered" evidence="2">
    <location>
        <begin position="554"/>
        <end position="580"/>
    </location>
</feature>